<gene>
    <name evidence="2" type="ORF">QTN89_16845</name>
</gene>
<keyword evidence="3" id="KW-1185">Reference proteome</keyword>
<evidence type="ECO:0000313" key="2">
    <source>
        <dbReference type="EMBL" id="MDM4017115.1"/>
    </source>
</evidence>
<feature type="transmembrane region" description="Helical" evidence="1">
    <location>
        <begin position="75"/>
        <end position="93"/>
    </location>
</feature>
<feature type="transmembrane region" description="Helical" evidence="1">
    <location>
        <begin position="9"/>
        <end position="26"/>
    </location>
</feature>
<sequence length="180" mass="19925">MRRFRIVDALYLTTSIAIALALHRWIQSMPIGPSGTLAKVFEIRLLILLTLCTITWTLGALVLKDRQPMPVSVRSPGRLAVLSITAASVFMMAMNWEMLFAPVSSPLVRMTYWTLSIAETPSVPACVAICGWLTIRASESETPPSDWINVAGILVAVCWIICAVANPLTNFIVMRFFGWI</sequence>
<keyword evidence="1" id="KW-0472">Membrane</keyword>
<protein>
    <submittedName>
        <fullName evidence="2">Uncharacterized protein</fullName>
    </submittedName>
</protein>
<feature type="transmembrane region" description="Helical" evidence="1">
    <location>
        <begin position="147"/>
        <end position="168"/>
    </location>
</feature>
<proteinExistence type="predicted"/>
<keyword evidence="1" id="KW-0812">Transmembrane</keyword>
<feature type="transmembrane region" description="Helical" evidence="1">
    <location>
        <begin position="113"/>
        <end position="135"/>
    </location>
</feature>
<accession>A0ABT7PKU3</accession>
<evidence type="ECO:0000256" key="1">
    <source>
        <dbReference type="SAM" id="Phobius"/>
    </source>
</evidence>
<keyword evidence="1" id="KW-1133">Transmembrane helix</keyword>
<reference evidence="2 3" key="1">
    <citation type="submission" date="2023-06" db="EMBL/GenBank/DDBJ databases">
        <title>Roseiconus lacunae JC819 isolated from Gulf of Mannar region, Tamil Nadu.</title>
        <authorList>
            <person name="Pk S."/>
            <person name="Ch S."/>
            <person name="Ch V.R."/>
        </authorList>
    </citation>
    <scope>NUCLEOTIDE SEQUENCE [LARGE SCALE GENOMIC DNA]</scope>
    <source>
        <strain evidence="2 3">JC819</strain>
    </source>
</reference>
<dbReference type="Proteomes" id="UP001239462">
    <property type="component" value="Unassembled WGS sequence"/>
</dbReference>
<organism evidence="2 3">
    <name type="scientific">Roseiconus lacunae</name>
    <dbReference type="NCBI Taxonomy" id="2605694"/>
    <lineage>
        <taxon>Bacteria</taxon>
        <taxon>Pseudomonadati</taxon>
        <taxon>Planctomycetota</taxon>
        <taxon>Planctomycetia</taxon>
        <taxon>Pirellulales</taxon>
        <taxon>Pirellulaceae</taxon>
        <taxon>Roseiconus</taxon>
    </lineage>
</organism>
<dbReference type="RefSeq" id="WP_289164607.1">
    <property type="nucleotide sequence ID" value="NZ_JASZZN010000012.1"/>
</dbReference>
<comment type="caution">
    <text evidence="2">The sequence shown here is derived from an EMBL/GenBank/DDBJ whole genome shotgun (WGS) entry which is preliminary data.</text>
</comment>
<evidence type="ECO:0000313" key="3">
    <source>
        <dbReference type="Proteomes" id="UP001239462"/>
    </source>
</evidence>
<feature type="transmembrane region" description="Helical" evidence="1">
    <location>
        <begin position="46"/>
        <end position="63"/>
    </location>
</feature>
<name>A0ABT7PKU3_9BACT</name>
<dbReference type="EMBL" id="JASZZN010000012">
    <property type="protein sequence ID" value="MDM4017115.1"/>
    <property type="molecule type" value="Genomic_DNA"/>
</dbReference>